<dbReference type="AlphaFoldDB" id="A0A5C2T753"/>
<reference evidence="1" key="1">
    <citation type="journal article" date="2018" name="Genome Biol. Evol.">
        <title>Genomics and development of Lentinus tigrinus, a white-rot wood-decaying mushroom with dimorphic fruiting bodies.</title>
        <authorList>
            <person name="Wu B."/>
            <person name="Xu Z."/>
            <person name="Knudson A."/>
            <person name="Carlson A."/>
            <person name="Chen N."/>
            <person name="Kovaka S."/>
            <person name="LaButti K."/>
            <person name="Lipzen A."/>
            <person name="Pennachio C."/>
            <person name="Riley R."/>
            <person name="Schakwitz W."/>
            <person name="Umezawa K."/>
            <person name="Ohm R.A."/>
            <person name="Grigoriev I.V."/>
            <person name="Nagy L.G."/>
            <person name="Gibbons J."/>
            <person name="Hibbett D."/>
        </authorList>
    </citation>
    <scope>NUCLEOTIDE SEQUENCE [LARGE SCALE GENOMIC DNA]</scope>
    <source>
        <strain evidence="1">ALCF2SS1-6</strain>
    </source>
</reference>
<dbReference type="OrthoDB" id="4851849at2759"/>
<gene>
    <name evidence="1" type="ORF">L227DRAFT_25649</name>
</gene>
<organism evidence="1 2">
    <name type="scientific">Lentinus tigrinus ALCF2SS1-6</name>
    <dbReference type="NCBI Taxonomy" id="1328759"/>
    <lineage>
        <taxon>Eukaryota</taxon>
        <taxon>Fungi</taxon>
        <taxon>Dikarya</taxon>
        <taxon>Basidiomycota</taxon>
        <taxon>Agaricomycotina</taxon>
        <taxon>Agaricomycetes</taxon>
        <taxon>Polyporales</taxon>
        <taxon>Polyporaceae</taxon>
        <taxon>Lentinus</taxon>
    </lineage>
</organism>
<evidence type="ECO:0000313" key="1">
    <source>
        <dbReference type="EMBL" id="RPD67486.1"/>
    </source>
</evidence>
<sequence>MLAALRASACLPSAPKFPKHKGVAFFFVSTILTGMHPAPDQVPWLTFGFVAGHELRYSRSYAELIRCCTFEEPREAYEASSIPALFARHGIVSVARDRLFLDVMSGSPIVFKSVWSLKQYVDQVASASPDQPPLPEPAVMCDYGFGNCKNAEEWKLLDELYKKLFAKGEYGEMDPLALHAACIKGELLEFVKGFVKLSPWTAKYTRLLKNPYPLAMPVT</sequence>
<dbReference type="EMBL" id="ML122250">
    <property type="protein sequence ID" value="RPD67486.1"/>
    <property type="molecule type" value="Genomic_DNA"/>
</dbReference>
<evidence type="ECO:0000313" key="2">
    <source>
        <dbReference type="Proteomes" id="UP000313359"/>
    </source>
</evidence>
<dbReference type="Proteomes" id="UP000313359">
    <property type="component" value="Unassembled WGS sequence"/>
</dbReference>
<dbReference type="STRING" id="1328759.A0A5C2T753"/>
<name>A0A5C2T753_9APHY</name>
<keyword evidence="2" id="KW-1185">Reference proteome</keyword>
<accession>A0A5C2T753</accession>
<protein>
    <submittedName>
        <fullName evidence="1">Uncharacterized protein</fullName>
    </submittedName>
</protein>
<proteinExistence type="predicted"/>